<name>L8WJH5_THACA</name>
<gene>
    <name evidence="1" type="ORF">AG1IA_09092</name>
</gene>
<dbReference type="EMBL" id="AFRT01003015">
    <property type="protein sequence ID" value="ELU36877.1"/>
    <property type="molecule type" value="Genomic_DNA"/>
</dbReference>
<proteinExistence type="predicted"/>
<accession>L8WJH5</accession>
<evidence type="ECO:0000313" key="1">
    <source>
        <dbReference type="EMBL" id="ELU36877.1"/>
    </source>
</evidence>
<reference evidence="1 2" key="1">
    <citation type="journal article" date="2013" name="Nat. Commun.">
        <title>The evolution and pathogenic mechanisms of the rice sheath blight pathogen.</title>
        <authorList>
            <person name="Zheng A."/>
            <person name="Lin R."/>
            <person name="Xu L."/>
            <person name="Qin P."/>
            <person name="Tang C."/>
            <person name="Ai P."/>
            <person name="Zhang D."/>
            <person name="Liu Y."/>
            <person name="Sun Z."/>
            <person name="Feng H."/>
            <person name="Wang Y."/>
            <person name="Chen Y."/>
            <person name="Liang X."/>
            <person name="Fu R."/>
            <person name="Li Q."/>
            <person name="Zhang J."/>
            <person name="Yu X."/>
            <person name="Xie Z."/>
            <person name="Ding L."/>
            <person name="Guan P."/>
            <person name="Tang J."/>
            <person name="Liang Y."/>
            <person name="Wang S."/>
            <person name="Deng Q."/>
            <person name="Li S."/>
            <person name="Zhu J."/>
            <person name="Wang L."/>
            <person name="Liu H."/>
            <person name="Li P."/>
        </authorList>
    </citation>
    <scope>NUCLEOTIDE SEQUENCE [LARGE SCALE GENOMIC DNA]</scope>
    <source>
        <strain evidence="2">AG-1 IA</strain>
    </source>
</reference>
<keyword evidence="2" id="KW-1185">Reference proteome</keyword>
<organism evidence="1 2">
    <name type="scientific">Thanatephorus cucumeris (strain AG1-IA)</name>
    <name type="common">Rice sheath blight fungus</name>
    <name type="synonym">Rhizoctonia solani</name>
    <dbReference type="NCBI Taxonomy" id="983506"/>
    <lineage>
        <taxon>Eukaryota</taxon>
        <taxon>Fungi</taxon>
        <taxon>Dikarya</taxon>
        <taxon>Basidiomycota</taxon>
        <taxon>Agaricomycotina</taxon>
        <taxon>Agaricomycetes</taxon>
        <taxon>Cantharellales</taxon>
        <taxon>Ceratobasidiaceae</taxon>
        <taxon>Rhizoctonia</taxon>
        <taxon>Rhizoctonia solani AG-1</taxon>
    </lineage>
</organism>
<evidence type="ECO:0000313" key="2">
    <source>
        <dbReference type="Proteomes" id="UP000011668"/>
    </source>
</evidence>
<comment type="caution">
    <text evidence="1">The sequence shown here is derived from an EMBL/GenBank/DDBJ whole genome shotgun (WGS) entry which is preliminary data.</text>
</comment>
<protein>
    <submittedName>
        <fullName evidence="1">Uncharacterized protein</fullName>
    </submittedName>
</protein>
<sequence>MLASICATNWSIAPYIDEFIREVITTFCSSPSTELRYLLADLSHGSWLKAPNNFKPRNTVHTITGELVSLFVMVQRT</sequence>
<dbReference type="Proteomes" id="UP000011668">
    <property type="component" value="Unassembled WGS sequence"/>
</dbReference>
<dbReference type="AlphaFoldDB" id="L8WJH5"/>
<dbReference type="HOGENOM" id="CLU_2639811_0_0_1"/>